<sequence>MTIVGGGLAGCECAWQLAERGVDVVLIEQKPLARTPAQTGDGLAELVCSNSFRGAALANAVGLLKEEMRRAGSLVMASGALAQVPAGGAFAVDREVFSREMTKRVHAHPRIRVEHAIVDRIPDARPLVLATGPLTGESLAADLARVIGGEHLAYYDAIAPIVSADSIDESKTFRASRYDKGGDDAYLNCPLTKDEYERFVQAVIDAEKVAPRAFEEPKYFEGCLPLEVMAERGMRTLAFGPMKPVGLTDPRTGRWPYAVVQLRAEDVDFSAYNLVGFQTRMKHADQKRVFSMIPGLENVEILRYGSVHRNTFVDSPRVLDDSLALRALPGVHLAGQISGVEGYVESAACGLVLGVLLAGGALPPETTALGSLYRHLRRAPEGKQSFQPSNVVFSMFPSLGDAAVITTPTGKFKKLGKRERGEALATRALADLEGWLDAVGARDVHARIAPREHVVIEASAGE</sequence>
<keyword evidence="6 10" id="KW-0819">tRNA processing</keyword>
<comment type="subcellular location">
    <subcellularLocation>
        <location evidence="10">Cytoplasm</location>
    </subcellularLocation>
</comment>
<evidence type="ECO:0000313" key="12">
    <source>
        <dbReference type="EMBL" id="AKF09268.1"/>
    </source>
</evidence>
<keyword evidence="8 10" id="KW-0521">NADP</keyword>
<dbReference type="NCBIfam" id="TIGR00137">
    <property type="entry name" value="gid_trmFO"/>
    <property type="match status" value="1"/>
</dbReference>
<comment type="similarity">
    <text evidence="10">Belongs to the MnmG family. TrmFO subfamily.</text>
</comment>
<gene>
    <name evidence="10" type="primary">trmFO</name>
    <name evidence="12" type="ORF">DB32_006417</name>
</gene>
<proteinExistence type="inferred from homology"/>
<dbReference type="PANTHER" id="PTHR11806">
    <property type="entry name" value="GLUCOSE INHIBITED DIVISION PROTEIN A"/>
    <property type="match status" value="1"/>
</dbReference>
<dbReference type="PANTHER" id="PTHR11806:SF2">
    <property type="entry name" value="METHYLENETETRAHYDROFOLATE--TRNA-(URACIL-5-)-METHYLTRANSFERASE TRMFO"/>
    <property type="match status" value="1"/>
</dbReference>
<dbReference type="GO" id="GO:0030488">
    <property type="term" value="P:tRNA methylation"/>
    <property type="evidence" value="ECO:0007669"/>
    <property type="project" value="TreeGrafter"/>
</dbReference>
<dbReference type="HAMAP" id="MF_01037">
    <property type="entry name" value="TrmFO"/>
    <property type="match status" value="1"/>
</dbReference>
<keyword evidence="3 10" id="KW-0489">Methyltransferase</keyword>
<dbReference type="STRING" id="927083.DB32_006417"/>
<name>A0A0F6W785_9BACT</name>
<organism evidence="12 13">
    <name type="scientific">Sandaracinus amylolyticus</name>
    <dbReference type="NCBI Taxonomy" id="927083"/>
    <lineage>
        <taxon>Bacteria</taxon>
        <taxon>Pseudomonadati</taxon>
        <taxon>Myxococcota</taxon>
        <taxon>Polyangia</taxon>
        <taxon>Polyangiales</taxon>
        <taxon>Sandaracinaceae</taxon>
        <taxon>Sandaracinus</taxon>
    </lineage>
</organism>
<dbReference type="KEGG" id="samy:DB32_006417"/>
<keyword evidence="4 10" id="KW-0285">Flavoprotein</keyword>
<evidence type="ECO:0000256" key="10">
    <source>
        <dbReference type="HAMAP-Rule" id="MF_01037"/>
    </source>
</evidence>
<protein>
    <recommendedName>
        <fullName evidence="10">Methylenetetrahydrofolate--tRNA-(uracil-5-)-methyltransferase TrmFO</fullName>
        <ecNumber evidence="10">2.1.1.74</ecNumber>
    </recommendedName>
    <alternativeName>
        <fullName evidence="10">Folate-dependent tRNA (uracil-5-)-methyltransferase</fullName>
    </alternativeName>
    <alternativeName>
        <fullName evidence="10">Folate-dependent tRNA(M-5-U54)-methyltransferase</fullName>
    </alternativeName>
</protein>
<dbReference type="Pfam" id="PF01134">
    <property type="entry name" value="GIDA"/>
    <property type="match status" value="1"/>
</dbReference>
<comment type="catalytic activity">
    <reaction evidence="10">
        <text>uridine(54) in tRNA + (6R)-5,10-methylene-5,6,7,8-tetrahydrofolate + NADH + H(+) = 5-methyluridine(54) in tRNA + (6S)-5,6,7,8-tetrahydrofolate + NAD(+)</text>
        <dbReference type="Rhea" id="RHEA:16873"/>
        <dbReference type="Rhea" id="RHEA-COMP:10167"/>
        <dbReference type="Rhea" id="RHEA-COMP:10193"/>
        <dbReference type="ChEBI" id="CHEBI:15378"/>
        <dbReference type="ChEBI" id="CHEBI:15636"/>
        <dbReference type="ChEBI" id="CHEBI:57453"/>
        <dbReference type="ChEBI" id="CHEBI:57540"/>
        <dbReference type="ChEBI" id="CHEBI:57945"/>
        <dbReference type="ChEBI" id="CHEBI:65315"/>
        <dbReference type="ChEBI" id="CHEBI:74447"/>
        <dbReference type="EC" id="2.1.1.74"/>
    </reaction>
</comment>
<evidence type="ECO:0000256" key="9">
    <source>
        <dbReference type="ARBA" id="ARBA00023027"/>
    </source>
</evidence>
<evidence type="ECO:0000259" key="11">
    <source>
        <dbReference type="Pfam" id="PF01134"/>
    </source>
</evidence>
<dbReference type="NCBIfam" id="NF003739">
    <property type="entry name" value="PRK05335.1"/>
    <property type="match status" value="1"/>
</dbReference>
<dbReference type="GO" id="GO:0050660">
    <property type="term" value="F:flavin adenine dinucleotide binding"/>
    <property type="evidence" value="ECO:0007669"/>
    <property type="project" value="UniProtKB-UniRule"/>
</dbReference>
<evidence type="ECO:0000256" key="8">
    <source>
        <dbReference type="ARBA" id="ARBA00022857"/>
    </source>
</evidence>
<keyword evidence="13" id="KW-1185">Reference proteome</keyword>
<keyword evidence="5 10" id="KW-0808">Transferase</keyword>
<evidence type="ECO:0000256" key="5">
    <source>
        <dbReference type="ARBA" id="ARBA00022679"/>
    </source>
</evidence>
<comment type="cofactor">
    <cofactor evidence="1 10">
        <name>FAD</name>
        <dbReference type="ChEBI" id="CHEBI:57692"/>
    </cofactor>
</comment>
<dbReference type="InterPro" id="IPR040131">
    <property type="entry name" value="MnmG_N"/>
</dbReference>
<dbReference type="EMBL" id="CP011125">
    <property type="protein sequence ID" value="AKF09268.1"/>
    <property type="molecule type" value="Genomic_DNA"/>
</dbReference>
<evidence type="ECO:0000313" key="13">
    <source>
        <dbReference type="Proteomes" id="UP000034883"/>
    </source>
</evidence>
<evidence type="ECO:0000256" key="1">
    <source>
        <dbReference type="ARBA" id="ARBA00001974"/>
    </source>
</evidence>
<feature type="binding site" evidence="10">
    <location>
        <begin position="5"/>
        <end position="10"/>
    </location>
    <ligand>
        <name>FAD</name>
        <dbReference type="ChEBI" id="CHEBI:57692"/>
    </ligand>
</feature>
<comment type="catalytic activity">
    <reaction evidence="10">
        <text>uridine(54) in tRNA + (6R)-5,10-methylene-5,6,7,8-tetrahydrofolate + NADPH + H(+) = 5-methyluridine(54) in tRNA + (6S)-5,6,7,8-tetrahydrofolate + NADP(+)</text>
        <dbReference type="Rhea" id="RHEA:62372"/>
        <dbReference type="Rhea" id="RHEA-COMP:10167"/>
        <dbReference type="Rhea" id="RHEA-COMP:10193"/>
        <dbReference type="ChEBI" id="CHEBI:15378"/>
        <dbReference type="ChEBI" id="CHEBI:15636"/>
        <dbReference type="ChEBI" id="CHEBI:57453"/>
        <dbReference type="ChEBI" id="CHEBI:57783"/>
        <dbReference type="ChEBI" id="CHEBI:58349"/>
        <dbReference type="ChEBI" id="CHEBI:65315"/>
        <dbReference type="ChEBI" id="CHEBI:74447"/>
        <dbReference type="EC" id="2.1.1.74"/>
    </reaction>
</comment>
<evidence type="ECO:0000256" key="7">
    <source>
        <dbReference type="ARBA" id="ARBA00022827"/>
    </source>
</evidence>
<dbReference type="InterPro" id="IPR002218">
    <property type="entry name" value="MnmG-rel"/>
</dbReference>
<evidence type="ECO:0000256" key="6">
    <source>
        <dbReference type="ARBA" id="ARBA00022694"/>
    </source>
</evidence>
<comment type="function">
    <text evidence="10">Catalyzes the folate-dependent formation of 5-methyl-uridine at position 54 (M-5-U54) in all tRNAs.</text>
</comment>
<accession>A0A0F6W785</accession>
<dbReference type="Gene3D" id="3.50.50.60">
    <property type="entry name" value="FAD/NAD(P)-binding domain"/>
    <property type="match status" value="2"/>
</dbReference>
<dbReference type="EC" id="2.1.1.74" evidence="10"/>
<keyword evidence="2 10" id="KW-0963">Cytoplasm</keyword>
<keyword evidence="9 10" id="KW-0520">NAD</keyword>
<dbReference type="SUPFAM" id="SSF51905">
    <property type="entry name" value="FAD/NAD(P)-binding domain"/>
    <property type="match status" value="1"/>
</dbReference>
<evidence type="ECO:0000256" key="4">
    <source>
        <dbReference type="ARBA" id="ARBA00022630"/>
    </source>
</evidence>
<dbReference type="GO" id="GO:0002098">
    <property type="term" value="P:tRNA wobble uridine modification"/>
    <property type="evidence" value="ECO:0007669"/>
    <property type="project" value="TreeGrafter"/>
</dbReference>
<reference evidence="12 13" key="1">
    <citation type="submission" date="2015-03" db="EMBL/GenBank/DDBJ databases">
        <title>Genome assembly of Sandaracinus amylolyticus DSM 53668.</title>
        <authorList>
            <person name="Sharma G."/>
            <person name="Subramanian S."/>
        </authorList>
    </citation>
    <scope>NUCLEOTIDE SEQUENCE [LARGE SCALE GENOMIC DNA]</scope>
    <source>
        <strain evidence="12 13">DSM 53668</strain>
    </source>
</reference>
<keyword evidence="7 10" id="KW-0274">FAD</keyword>
<evidence type="ECO:0000256" key="3">
    <source>
        <dbReference type="ARBA" id="ARBA00022603"/>
    </source>
</evidence>
<dbReference type="InterPro" id="IPR036188">
    <property type="entry name" value="FAD/NAD-bd_sf"/>
</dbReference>
<evidence type="ECO:0000256" key="2">
    <source>
        <dbReference type="ARBA" id="ARBA00022490"/>
    </source>
</evidence>
<dbReference type="InterPro" id="IPR004417">
    <property type="entry name" value="TrmFO"/>
</dbReference>
<dbReference type="GO" id="GO:0047151">
    <property type="term" value="F:tRNA (uracil(54)-C5)-methyltransferase activity, 5,10-methylenetetrahydrofolate-dependent"/>
    <property type="evidence" value="ECO:0007669"/>
    <property type="project" value="UniProtKB-UniRule"/>
</dbReference>
<feature type="domain" description="MnmG N-terminal" evidence="11">
    <location>
        <begin position="2"/>
        <end position="358"/>
    </location>
</feature>
<dbReference type="AlphaFoldDB" id="A0A0F6W785"/>
<dbReference type="GO" id="GO:0005829">
    <property type="term" value="C:cytosol"/>
    <property type="evidence" value="ECO:0007669"/>
    <property type="project" value="TreeGrafter"/>
</dbReference>
<dbReference type="Proteomes" id="UP000034883">
    <property type="component" value="Chromosome"/>
</dbReference>